<proteinExistence type="predicted"/>
<dbReference type="Proteomes" id="UP001145114">
    <property type="component" value="Unassembled WGS sequence"/>
</dbReference>
<feature type="non-terminal residue" evidence="1">
    <location>
        <position position="248"/>
    </location>
</feature>
<reference evidence="1" key="1">
    <citation type="submission" date="2022-06" db="EMBL/GenBank/DDBJ databases">
        <title>Phylogenomic reconstructions and comparative analyses of Kickxellomycotina fungi.</title>
        <authorList>
            <person name="Reynolds N.K."/>
            <person name="Stajich J.E."/>
            <person name="Barry K."/>
            <person name="Grigoriev I.V."/>
            <person name="Crous P."/>
            <person name="Smith M.E."/>
        </authorList>
    </citation>
    <scope>NUCLEOTIDE SEQUENCE</scope>
    <source>
        <strain evidence="1">RSA 2271</strain>
    </source>
</reference>
<accession>A0ACC1HLG8</accession>
<organism evidence="1 2">
    <name type="scientific">Spiromyces aspiralis</name>
    <dbReference type="NCBI Taxonomy" id="68401"/>
    <lineage>
        <taxon>Eukaryota</taxon>
        <taxon>Fungi</taxon>
        <taxon>Fungi incertae sedis</taxon>
        <taxon>Zoopagomycota</taxon>
        <taxon>Kickxellomycotina</taxon>
        <taxon>Kickxellomycetes</taxon>
        <taxon>Kickxellales</taxon>
        <taxon>Kickxellaceae</taxon>
        <taxon>Spiromyces</taxon>
    </lineage>
</organism>
<protein>
    <submittedName>
        <fullName evidence="1">Uncharacterized protein</fullName>
    </submittedName>
</protein>
<gene>
    <name evidence="1" type="ORF">EV182_008039</name>
</gene>
<name>A0ACC1HLG8_9FUNG</name>
<evidence type="ECO:0000313" key="2">
    <source>
        <dbReference type="Proteomes" id="UP001145114"/>
    </source>
</evidence>
<keyword evidence="2" id="KW-1185">Reference proteome</keyword>
<comment type="caution">
    <text evidence="1">The sequence shown here is derived from an EMBL/GenBank/DDBJ whole genome shotgun (WGS) entry which is preliminary data.</text>
</comment>
<sequence length="248" mass="26510">MLNSHNRLVLPRHHSKSSSNVSQMGAALADSGKHLAEASQSKPAKHSKTHGLALFASRLLGKGSNSNGNSTHSSSANASDGYQPLPGERSRSHRFRDRTHKLANGFGRGDRPKSADGASDPEITTINHISTPYNIKHDFHIGIDELDEVMQQLPHYFKALINNSDVSQGLPTDSSGAISDDSSPSIPDDQQLGKLDLPGYSGGGVDVDVDVGAEIDLQGSELPAKSVSTPIYEEMTQTKEDSPTRNAH</sequence>
<evidence type="ECO:0000313" key="1">
    <source>
        <dbReference type="EMBL" id="KAJ1676516.1"/>
    </source>
</evidence>
<dbReference type="EMBL" id="JAMZIH010003975">
    <property type="protein sequence ID" value="KAJ1676516.1"/>
    <property type="molecule type" value="Genomic_DNA"/>
</dbReference>